<feature type="transmembrane region" description="Helical" evidence="2">
    <location>
        <begin position="255"/>
        <end position="274"/>
    </location>
</feature>
<dbReference type="PANTHER" id="PTHR36838">
    <property type="entry name" value="AUXIN EFFLUX CARRIER FAMILY PROTEIN"/>
    <property type="match status" value="1"/>
</dbReference>
<dbReference type="RefSeq" id="WP_149486853.1">
    <property type="nucleotide sequence ID" value="NZ_CP036150.1"/>
</dbReference>
<accession>A0A5C1QL57</accession>
<dbReference type="AlphaFoldDB" id="A0A5C1QL57"/>
<dbReference type="KEGG" id="ock:EXM22_12530"/>
<sequence>MIDTFLSILPVLLFFSLGILLRKKKFLKENSSQDIKKIVSTLALPALLFQAFASISFEASHLLLVITIFLICLMMVLIGRVTARILKIRTPYWPLMMGGFEMGMLGYALFLSIYGKEHIAQFALMDLGQVLFVFFVLMTLLIREKEGNSSPKSILLSFLKSPVILAIFAGLITGMIKPLVDPNSLTTALGEFLTLTGNLTVPLISLMIGYELNFKKSGMTLALMTIMVRKTLLIGLAFLVNTLIIRNYLGLDRIYEMALLTMFLLPSPFVISIYMKQEDKENLDYVNNTLSLSTIISVCLLILLTILY</sequence>
<evidence type="ECO:0000313" key="4">
    <source>
        <dbReference type="Proteomes" id="UP000324209"/>
    </source>
</evidence>
<dbReference type="OrthoDB" id="371211at2"/>
<evidence type="ECO:0000313" key="3">
    <source>
        <dbReference type="EMBL" id="QEN08773.1"/>
    </source>
</evidence>
<feature type="transmembrane region" description="Helical" evidence="2">
    <location>
        <begin position="91"/>
        <end position="113"/>
    </location>
</feature>
<dbReference type="EMBL" id="CP036150">
    <property type="protein sequence ID" value="QEN08773.1"/>
    <property type="molecule type" value="Genomic_DNA"/>
</dbReference>
<evidence type="ECO:0000256" key="2">
    <source>
        <dbReference type="SAM" id="Phobius"/>
    </source>
</evidence>
<feature type="transmembrane region" description="Helical" evidence="2">
    <location>
        <begin position="188"/>
        <end position="210"/>
    </location>
</feature>
<feature type="transmembrane region" description="Helical" evidence="2">
    <location>
        <begin position="59"/>
        <end position="79"/>
    </location>
</feature>
<keyword evidence="2" id="KW-1133">Transmembrane helix</keyword>
<feature type="transmembrane region" description="Helical" evidence="2">
    <location>
        <begin position="35"/>
        <end position="53"/>
    </location>
</feature>
<feature type="transmembrane region" description="Helical" evidence="2">
    <location>
        <begin position="286"/>
        <end position="307"/>
    </location>
</feature>
<organism evidence="3 4">
    <name type="scientific">Oceanispirochaeta crateris</name>
    <dbReference type="NCBI Taxonomy" id="2518645"/>
    <lineage>
        <taxon>Bacteria</taxon>
        <taxon>Pseudomonadati</taxon>
        <taxon>Spirochaetota</taxon>
        <taxon>Spirochaetia</taxon>
        <taxon>Spirochaetales</taxon>
        <taxon>Spirochaetaceae</taxon>
        <taxon>Oceanispirochaeta</taxon>
    </lineage>
</organism>
<keyword evidence="2" id="KW-0812">Transmembrane</keyword>
<protein>
    <submittedName>
        <fullName evidence="3">Permease</fullName>
    </submittedName>
</protein>
<feature type="transmembrane region" description="Helical" evidence="2">
    <location>
        <begin position="231"/>
        <end position="249"/>
    </location>
</feature>
<feature type="transmembrane region" description="Helical" evidence="2">
    <location>
        <begin position="154"/>
        <end position="176"/>
    </location>
</feature>
<keyword evidence="2" id="KW-0472">Membrane</keyword>
<keyword evidence="1" id="KW-0813">Transport</keyword>
<keyword evidence="4" id="KW-1185">Reference proteome</keyword>
<feature type="transmembrane region" description="Helical" evidence="2">
    <location>
        <begin position="6"/>
        <end position="23"/>
    </location>
</feature>
<dbReference type="Proteomes" id="UP000324209">
    <property type="component" value="Chromosome"/>
</dbReference>
<reference evidence="3 4" key="1">
    <citation type="submission" date="2019-02" db="EMBL/GenBank/DDBJ databases">
        <title>Complete Genome Sequence and Methylome Analysis of free living Spirochaetas.</title>
        <authorList>
            <person name="Fomenkov A."/>
            <person name="Dubinina G."/>
            <person name="Leshcheva N."/>
            <person name="Mikheeva N."/>
            <person name="Grabovich M."/>
            <person name="Vincze T."/>
            <person name="Roberts R.J."/>
        </authorList>
    </citation>
    <scope>NUCLEOTIDE SEQUENCE [LARGE SCALE GENOMIC DNA]</scope>
    <source>
        <strain evidence="3 4">K2</strain>
    </source>
</reference>
<name>A0A5C1QL57_9SPIO</name>
<dbReference type="PANTHER" id="PTHR36838:SF3">
    <property type="entry name" value="TRANSPORTER AUXIN EFFLUX CARRIER EC FAMILY"/>
    <property type="match status" value="1"/>
</dbReference>
<proteinExistence type="predicted"/>
<evidence type="ECO:0000256" key="1">
    <source>
        <dbReference type="ARBA" id="ARBA00022448"/>
    </source>
</evidence>
<feature type="transmembrane region" description="Helical" evidence="2">
    <location>
        <begin position="119"/>
        <end position="142"/>
    </location>
</feature>
<gene>
    <name evidence="3" type="ORF">EXM22_12530</name>
</gene>